<accession>A0A934SBV0</accession>
<comment type="caution">
    <text evidence="1">The sequence shown here is derived from an EMBL/GenBank/DDBJ whole genome shotgun (WGS) entry which is preliminary data.</text>
</comment>
<dbReference type="Proteomes" id="UP000603141">
    <property type="component" value="Unassembled WGS sequence"/>
</dbReference>
<sequence>MSVTETEPINLWFFLPASDPLGRDEVAGKLRFMAEKVELHWRRKGNVFRSDDEVMTKIDLPYGEIEHVELVKKWWKIRKIVLRVGDPTLVAEIPGVSMGKLELHLDQRSTLEAKRLVSFIDFRRSIFLLDEQTKLLTGLS</sequence>
<dbReference type="AlphaFoldDB" id="A0A934SBV0"/>
<proteinExistence type="predicted"/>
<dbReference type="RefSeq" id="WP_200271300.1">
    <property type="nucleotide sequence ID" value="NZ_JAENIJ010000020.1"/>
</dbReference>
<dbReference type="EMBL" id="JAENIJ010000020">
    <property type="protein sequence ID" value="MBK1883302.1"/>
    <property type="molecule type" value="Genomic_DNA"/>
</dbReference>
<reference evidence="1" key="1">
    <citation type="submission" date="2021-01" db="EMBL/GenBank/DDBJ databases">
        <title>Modified the classification status of verrucomicrobia.</title>
        <authorList>
            <person name="Feng X."/>
        </authorList>
    </citation>
    <scope>NUCLEOTIDE SEQUENCE</scope>
    <source>
        <strain evidence="1">KCTC 22041</strain>
    </source>
</reference>
<evidence type="ECO:0000313" key="1">
    <source>
        <dbReference type="EMBL" id="MBK1883302.1"/>
    </source>
</evidence>
<protein>
    <submittedName>
        <fullName evidence="1">Uncharacterized protein</fullName>
    </submittedName>
</protein>
<evidence type="ECO:0000313" key="2">
    <source>
        <dbReference type="Proteomes" id="UP000603141"/>
    </source>
</evidence>
<organism evidence="1 2">
    <name type="scientific">Luteolibacter pohnpeiensis</name>
    <dbReference type="NCBI Taxonomy" id="454153"/>
    <lineage>
        <taxon>Bacteria</taxon>
        <taxon>Pseudomonadati</taxon>
        <taxon>Verrucomicrobiota</taxon>
        <taxon>Verrucomicrobiia</taxon>
        <taxon>Verrucomicrobiales</taxon>
        <taxon>Verrucomicrobiaceae</taxon>
        <taxon>Luteolibacter</taxon>
    </lineage>
</organism>
<gene>
    <name evidence="1" type="ORF">JIN85_12820</name>
</gene>
<name>A0A934SBV0_9BACT</name>
<keyword evidence="2" id="KW-1185">Reference proteome</keyword>